<evidence type="ECO:0000256" key="4">
    <source>
        <dbReference type="ARBA" id="ARBA00022741"/>
    </source>
</evidence>
<dbReference type="InterPro" id="IPR003439">
    <property type="entry name" value="ABC_transporter-like_ATP-bd"/>
</dbReference>
<comment type="catalytic activity">
    <reaction evidence="11">
        <text>(glutathione)4[2Fe(III)-2S] cluster(in) + ATP + H2O = (glutathione)4[2Fe(III)-2S] cluster(out) + ADP + phosphate + H(+)</text>
        <dbReference type="Rhea" id="RHEA:67028"/>
        <dbReference type="ChEBI" id="CHEBI:15377"/>
        <dbReference type="ChEBI" id="CHEBI:15378"/>
        <dbReference type="ChEBI" id="CHEBI:30616"/>
        <dbReference type="ChEBI" id="CHEBI:43474"/>
        <dbReference type="ChEBI" id="CHEBI:167627"/>
        <dbReference type="ChEBI" id="CHEBI:456216"/>
    </reaction>
    <physiologicalReaction direction="left-to-right" evidence="11">
        <dbReference type="Rhea" id="RHEA:67029"/>
    </physiologicalReaction>
</comment>
<dbReference type="Gene3D" id="3.40.50.300">
    <property type="entry name" value="P-loop containing nucleotide triphosphate hydrolases"/>
    <property type="match status" value="1"/>
</dbReference>
<dbReference type="FunCoup" id="E4WY46">
    <property type="interactions" value="499"/>
</dbReference>
<gene>
    <name evidence="15" type="ORF">GSOID_T00011847001</name>
</gene>
<evidence type="ECO:0000256" key="6">
    <source>
        <dbReference type="ARBA" id="ARBA00022989"/>
    </source>
</evidence>
<dbReference type="Pfam" id="PF00005">
    <property type="entry name" value="ABC_tran"/>
    <property type="match status" value="1"/>
</dbReference>
<dbReference type="GO" id="GO:0016887">
    <property type="term" value="F:ATP hydrolysis activity"/>
    <property type="evidence" value="ECO:0007669"/>
    <property type="project" value="InterPro"/>
</dbReference>
<evidence type="ECO:0000313" key="16">
    <source>
        <dbReference type="Proteomes" id="UP000001307"/>
    </source>
</evidence>
<dbReference type="PANTHER" id="PTHR24221:SF402">
    <property type="entry name" value="IRON-SULFUR CLUSTERS TRANSPORTER ABCB7, MITOCHONDRIAL"/>
    <property type="match status" value="1"/>
</dbReference>
<reference evidence="15" key="1">
    <citation type="journal article" date="2010" name="Science">
        <title>Plasticity of animal genome architecture unmasked by rapid evolution of a pelagic tunicate.</title>
        <authorList>
            <person name="Denoeud F."/>
            <person name="Henriet S."/>
            <person name="Mungpakdee S."/>
            <person name="Aury J.M."/>
            <person name="Da Silva C."/>
            <person name="Brinkmann H."/>
            <person name="Mikhaleva J."/>
            <person name="Olsen L.C."/>
            <person name="Jubin C."/>
            <person name="Canestro C."/>
            <person name="Bouquet J.M."/>
            <person name="Danks G."/>
            <person name="Poulain J."/>
            <person name="Campsteijn C."/>
            <person name="Adamski M."/>
            <person name="Cross I."/>
            <person name="Yadetie F."/>
            <person name="Muffato M."/>
            <person name="Louis A."/>
            <person name="Butcher S."/>
            <person name="Tsagkogeorga G."/>
            <person name="Konrad A."/>
            <person name="Singh S."/>
            <person name="Jensen M.F."/>
            <person name="Cong E.H."/>
            <person name="Eikeseth-Otteraa H."/>
            <person name="Noel B."/>
            <person name="Anthouard V."/>
            <person name="Porcel B.M."/>
            <person name="Kachouri-Lafond R."/>
            <person name="Nishino A."/>
            <person name="Ugolini M."/>
            <person name="Chourrout P."/>
            <person name="Nishida H."/>
            <person name="Aasland R."/>
            <person name="Huzurbazar S."/>
            <person name="Westhof E."/>
            <person name="Delsuc F."/>
            <person name="Lehrach H."/>
            <person name="Reinhardt R."/>
            <person name="Weissenbach J."/>
            <person name="Roy S.W."/>
            <person name="Artiguenave F."/>
            <person name="Postlethwait J.H."/>
            <person name="Manak J.R."/>
            <person name="Thompson E.M."/>
            <person name="Jaillon O."/>
            <person name="Du Pasquier L."/>
            <person name="Boudinot P."/>
            <person name="Liberles D.A."/>
            <person name="Volff J.N."/>
            <person name="Philippe H."/>
            <person name="Lenhard B."/>
            <person name="Roest Crollius H."/>
            <person name="Wincker P."/>
            <person name="Chourrout D."/>
        </authorList>
    </citation>
    <scope>NUCLEOTIDE SEQUENCE [LARGE SCALE GENOMIC DNA]</scope>
</reference>
<dbReference type="InterPro" id="IPR036640">
    <property type="entry name" value="ABC1_TM_sf"/>
</dbReference>
<feature type="transmembrane region" description="Helical" evidence="12">
    <location>
        <begin position="48"/>
        <end position="69"/>
    </location>
</feature>
<dbReference type="Gene3D" id="1.20.1560.10">
    <property type="entry name" value="ABC transporter type 1, transmembrane domain"/>
    <property type="match status" value="1"/>
</dbReference>
<proteinExistence type="inferred from homology"/>
<evidence type="ECO:0000256" key="8">
    <source>
        <dbReference type="ARBA" id="ARBA00024363"/>
    </source>
</evidence>
<feature type="transmembrane region" description="Helical" evidence="12">
    <location>
        <begin position="279"/>
        <end position="297"/>
    </location>
</feature>
<keyword evidence="2" id="KW-0813">Transport</keyword>
<dbReference type="Proteomes" id="UP000001307">
    <property type="component" value="Unassembled WGS sequence"/>
</dbReference>
<evidence type="ECO:0000256" key="10">
    <source>
        <dbReference type="ARBA" id="ARBA00042945"/>
    </source>
</evidence>
<keyword evidence="7 12" id="KW-0472">Membrane</keyword>
<feature type="transmembrane region" description="Helical" evidence="12">
    <location>
        <begin position="75"/>
        <end position="96"/>
    </location>
</feature>
<dbReference type="PROSITE" id="PS50893">
    <property type="entry name" value="ABC_TRANSPORTER_2"/>
    <property type="match status" value="1"/>
</dbReference>
<dbReference type="SMART" id="SM00382">
    <property type="entry name" value="AAA"/>
    <property type="match status" value="1"/>
</dbReference>
<dbReference type="GO" id="GO:0005524">
    <property type="term" value="F:ATP binding"/>
    <property type="evidence" value="ECO:0007669"/>
    <property type="project" value="UniProtKB-KW"/>
</dbReference>
<dbReference type="SUPFAM" id="SSF90123">
    <property type="entry name" value="ABC transporter transmembrane region"/>
    <property type="match status" value="1"/>
</dbReference>
<dbReference type="PANTHER" id="PTHR24221">
    <property type="entry name" value="ATP-BINDING CASSETTE SUB-FAMILY B"/>
    <property type="match status" value="1"/>
</dbReference>
<feature type="transmembrane region" description="Helical" evidence="12">
    <location>
        <begin position="156"/>
        <end position="176"/>
    </location>
</feature>
<keyword evidence="4" id="KW-0547">Nucleotide-binding</keyword>
<protein>
    <recommendedName>
        <fullName evidence="9">Iron-sulfur clusters transporter ABCB7, mitochondrial</fullName>
    </recommendedName>
    <alternativeName>
        <fullName evidence="10">ATP-binding cassette sub-family B member 7, mitochondrial</fullName>
    </alternativeName>
</protein>
<feature type="transmembrane region" description="Helical" evidence="12">
    <location>
        <begin position="182"/>
        <end position="204"/>
    </location>
</feature>
<dbReference type="GO" id="GO:0140359">
    <property type="term" value="F:ABC-type transporter activity"/>
    <property type="evidence" value="ECO:0007669"/>
    <property type="project" value="InterPro"/>
</dbReference>
<comment type="similarity">
    <text evidence="8">Belongs to the ABC transporter superfamily. ABCB family. Heavy Metal importer (TC 3.A.1.210) subfamily.</text>
</comment>
<dbReference type="SUPFAM" id="SSF52540">
    <property type="entry name" value="P-loop containing nucleoside triphosphate hydrolases"/>
    <property type="match status" value="1"/>
</dbReference>
<sequence length="641" mass="72198">MCSRTNIEEKIIIDIDEEDLTTRQLFEILDPSYGLTHLRNLRRIKFSLIKTIILIISAKGLSLAIPIFWKDLIDLLTATAETLALLSSPFTAYAAIKILEPTIDQYKSYTFSKVKQSTTRKIGRGLVEKLFGLDHAFHTNRETGAILKAVDRGNRAIATVLHALCIVFLPALFQVICTGGFIWYFCGPLYAFALFIASVVYAMFSIKYTEYRTPFRIAMNKADMEAGNLATDSLLNYETVEFFANEKYETERYDEKLANFEEQALKTDRTLALLNMGQLAILCACLLLNLAMAAGVIDFGQNSIANGKLTIGEFVMIASYFQQIQRPLFFLGSTYRDLIQAKTDFETMWRLMEQNPELEEGAKTLMVEKELDVKFKDVRFAYGNGNMILNGVNFGIAPGERVAIVGGSGAGKSTLAKLLFRFYDPLEGSVEVNGEDIRNFNLKSFREKIGVVPQDCVLFNDTIYNNIRYGNLNATENQIIEAAKVADLHRSVAEMKQGYQTVVGERGVKLSGGEKQRLAIARCFLKDPKIVIYDEATSSLDSVTEQRILESLDKATKNKSLLVIAHRLSTIVKSDKIIVLKDGKVAEIGSHFDLFVLNNHYRKMWDIQSNQKDSMKKDLDKTKCRKSIERSLEKRGCCAKC</sequence>
<keyword evidence="6 12" id="KW-1133">Transmembrane helix</keyword>
<evidence type="ECO:0000313" key="15">
    <source>
        <dbReference type="EMBL" id="CBY22290.1"/>
    </source>
</evidence>
<evidence type="ECO:0000256" key="12">
    <source>
        <dbReference type="SAM" id="Phobius"/>
    </source>
</evidence>
<evidence type="ECO:0000256" key="3">
    <source>
        <dbReference type="ARBA" id="ARBA00022692"/>
    </source>
</evidence>
<dbReference type="Pfam" id="PF00664">
    <property type="entry name" value="ABC_membrane"/>
    <property type="match status" value="1"/>
</dbReference>
<evidence type="ECO:0000259" key="14">
    <source>
        <dbReference type="PROSITE" id="PS50929"/>
    </source>
</evidence>
<dbReference type="InterPro" id="IPR027417">
    <property type="entry name" value="P-loop_NTPase"/>
</dbReference>
<dbReference type="AlphaFoldDB" id="E4WY46"/>
<feature type="domain" description="ABC transmembrane type-1" evidence="14">
    <location>
        <begin position="52"/>
        <end position="340"/>
    </location>
</feature>
<comment type="subcellular location">
    <subcellularLocation>
        <location evidence="1">Mitochondrion membrane</location>
        <topology evidence="1">Multi-pass membrane protein</topology>
    </subcellularLocation>
</comment>
<evidence type="ECO:0000256" key="7">
    <source>
        <dbReference type="ARBA" id="ARBA00023136"/>
    </source>
</evidence>
<dbReference type="GO" id="GO:0005743">
    <property type="term" value="C:mitochondrial inner membrane"/>
    <property type="evidence" value="ECO:0007669"/>
    <property type="project" value="TreeGrafter"/>
</dbReference>
<dbReference type="InterPro" id="IPR011527">
    <property type="entry name" value="ABC1_TM_dom"/>
</dbReference>
<dbReference type="PROSITE" id="PS50929">
    <property type="entry name" value="ABC_TM1F"/>
    <property type="match status" value="1"/>
</dbReference>
<keyword evidence="3 12" id="KW-0812">Transmembrane</keyword>
<dbReference type="InParanoid" id="E4WY46"/>
<evidence type="ECO:0000256" key="9">
    <source>
        <dbReference type="ARBA" id="ARBA00041016"/>
    </source>
</evidence>
<evidence type="ECO:0000256" key="1">
    <source>
        <dbReference type="ARBA" id="ARBA00004225"/>
    </source>
</evidence>
<dbReference type="CDD" id="cd18582">
    <property type="entry name" value="ABC_6TM_ATM1_ABCB7"/>
    <property type="match status" value="1"/>
</dbReference>
<dbReference type="GO" id="GO:0006879">
    <property type="term" value="P:intracellular iron ion homeostasis"/>
    <property type="evidence" value="ECO:0007669"/>
    <property type="project" value="TreeGrafter"/>
</dbReference>
<evidence type="ECO:0000256" key="2">
    <source>
        <dbReference type="ARBA" id="ARBA00022448"/>
    </source>
</evidence>
<evidence type="ECO:0000256" key="5">
    <source>
        <dbReference type="ARBA" id="ARBA00022840"/>
    </source>
</evidence>
<dbReference type="PROSITE" id="PS00211">
    <property type="entry name" value="ABC_TRANSPORTER_1"/>
    <property type="match status" value="1"/>
</dbReference>
<keyword evidence="5" id="KW-0067">ATP-binding</keyword>
<accession>E4WY46</accession>
<name>E4WY46_OIKDI</name>
<dbReference type="EMBL" id="FN653018">
    <property type="protein sequence ID" value="CBY22290.1"/>
    <property type="molecule type" value="Genomic_DNA"/>
</dbReference>
<feature type="domain" description="ABC transporter" evidence="13">
    <location>
        <begin position="373"/>
        <end position="607"/>
    </location>
</feature>
<evidence type="ECO:0000256" key="11">
    <source>
        <dbReference type="ARBA" id="ARBA00048046"/>
    </source>
</evidence>
<dbReference type="FunFam" id="3.40.50.300:FF:000287">
    <property type="entry name" value="Multidrug ABC transporter ATP-binding protein"/>
    <property type="match status" value="1"/>
</dbReference>
<keyword evidence="16" id="KW-1185">Reference proteome</keyword>
<organism evidence="15">
    <name type="scientific">Oikopleura dioica</name>
    <name type="common">Tunicate</name>
    <dbReference type="NCBI Taxonomy" id="34765"/>
    <lineage>
        <taxon>Eukaryota</taxon>
        <taxon>Metazoa</taxon>
        <taxon>Chordata</taxon>
        <taxon>Tunicata</taxon>
        <taxon>Appendicularia</taxon>
        <taxon>Copelata</taxon>
        <taxon>Oikopleuridae</taxon>
        <taxon>Oikopleura</taxon>
    </lineage>
</organism>
<evidence type="ECO:0000259" key="13">
    <source>
        <dbReference type="PROSITE" id="PS50893"/>
    </source>
</evidence>
<dbReference type="OrthoDB" id="6500128at2759"/>
<dbReference type="InterPro" id="IPR017871">
    <property type="entry name" value="ABC_transporter-like_CS"/>
</dbReference>
<dbReference type="InterPro" id="IPR039421">
    <property type="entry name" value="Type_1_exporter"/>
</dbReference>
<dbReference type="InterPro" id="IPR003593">
    <property type="entry name" value="AAA+_ATPase"/>
</dbReference>